<protein>
    <recommendedName>
        <fullName evidence="3">HK97 gp10 family phage protein</fullName>
    </recommendedName>
</protein>
<organism evidence="1 2">
    <name type="scientific">Ligilactobacillus acidipiscis</name>
    <dbReference type="NCBI Taxonomy" id="89059"/>
    <lineage>
        <taxon>Bacteria</taxon>
        <taxon>Bacillati</taxon>
        <taxon>Bacillota</taxon>
        <taxon>Bacilli</taxon>
        <taxon>Lactobacillales</taxon>
        <taxon>Lactobacillaceae</taxon>
        <taxon>Ligilactobacillus</taxon>
    </lineage>
</organism>
<evidence type="ECO:0008006" key="3">
    <source>
        <dbReference type="Google" id="ProtNLM"/>
    </source>
</evidence>
<comment type="caution">
    <text evidence="1">The sequence shown here is derived from an EMBL/GenBank/DDBJ whole genome shotgun (WGS) entry which is preliminary data.</text>
</comment>
<sequence length="139" mass="15184">MASGGVTFTGWDETIKKLEEKFSPAKVSRIENKALSAGARVIKANLKHGVASYMDTGATFNEVVAGKPRLRSGHRSVKIGWAGDGSKQRWRLVHLNEFGYTRFGKTYSPRGLGKVQSAFDSSKDAAKTAQVAELKRLVK</sequence>
<name>A0A921F7V9_9LACO</name>
<reference evidence="1" key="1">
    <citation type="journal article" date="2021" name="PeerJ">
        <title>Extensive microbial diversity within the chicken gut microbiome revealed by metagenomics and culture.</title>
        <authorList>
            <person name="Gilroy R."/>
            <person name="Ravi A."/>
            <person name="Getino M."/>
            <person name="Pursley I."/>
            <person name="Horton D.L."/>
            <person name="Alikhan N.F."/>
            <person name="Baker D."/>
            <person name="Gharbi K."/>
            <person name="Hall N."/>
            <person name="Watson M."/>
            <person name="Adriaenssens E.M."/>
            <person name="Foster-Nyarko E."/>
            <person name="Jarju S."/>
            <person name="Secka A."/>
            <person name="Antonio M."/>
            <person name="Oren A."/>
            <person name="Chaudhuri R.R."/>
            <person name="La Ragione R."/>
            <person name="Hildebrand F."/>
            <person name="Pallen M.J."/>
        </authorList>
    </citation>
    <scope>NUCLEOTIDE SEQUENCE</scope>
    <source>
        <strain evidence="1">CHK174-6876</strain>
    </source>
</reference>
<dbReference type="AlphaFoldDB" id="A0A921F7V9"/>
<accession>A0A921F7V9</accession>
<dbReference type="Proteomes" id="UP000707535">
    <property type="component" value="Unassembled WGS sequence"/>
</dbReference>
<gene>
    <name evidence="1" type="ORF">K8V00_03155</name>
</gene>
<dbReference type="NCBIfam" id="TIGR01725">
    <property type="entry name" value="phge_HK97_gp10"/>
    <property type="match status" value="1"/>
</dbReference>
<reference evidence="1" key="2">
    <citation type="submission" date="2021-09" db="EMBL/GenBank/DDBJ databases">
        <authorList>
            <person name="Gilroy R."/>
        </authorList>
    </citation>
    <scope>NUCLEOTIDE SEQUENCE</scope>
    <source>
        <strain evidence="1">CHK174-6876</strain>
    </source>
</reference>
<proteinExistence type="predicted"/>
<evidence type="ECO:0000313" key="2">
    <source>
        <dbReference type="Proteomes" id="UP000707535"/>
    </source>
</evidence>
<dbReference type="EMBL" id="DYXG01000027">
    <property type="protein sequence ID" value="HJE96596.1"/>
    <property type="molecule type" value="Genomic_DNA"/>
</dbReference>
<evidence type="ECO:0000313" key="1">
    <source>
        <dbReference type="EMBL" id="HJE96596.1"/>
    </source>
</evidence>
<dbReference type="InterPro" id="IPR010064">
    <property type="entry name" value="HK97-gp10_tail"/>
</dbReference>